<evidence type="ECO:0000256" key="1">
    <source>
        <dbReference type="SAM" id="MobiDB-lite"/>
    </source>
</evidence>
<dbReference type="Proteomes" id="UP000504633">
    <property type="component" value="Unplaced"/>
</dbReference>
<evidence type="ECO:0000313" key="3">
    <source>
        <dbReference type="RefSeq" id="XP_030079425.1"/>
    </source>
</evidence>
<evidence type="ECO:0000313" key="2">
    <source>
        <dbReference type="Proteomes" id="UP000504633"/>
    </source>
</evidence>
<protein>
    <submittedName>
        <fullName evidence="3">Uncharacterized protein LOC111593480 isoform X1</fullName>
    </submittedName>
</protein>
<accession>A0A6J2STF2</accession>
<gene>
    <name evidence="3" type="primary">LOC111593480</name>
</gene>
<sequence length="128" mass="14700">MLVRFYKIVKVSPKISIFRLSQNKPMLMMMLMQSQEEEVQPDEDMDSNVPTITMPPADLDIADPLSQEQPETTIEIMEIADDSDVDVAAADELITMDVVDECELIEYQEEDDMMMEMDNNHSCSRCQD</sequence>
<dbReference type="AlphaFoldDB" id="A0A6J2STF2"/>
<dbReference type="GeneID" id="111593480"/>
<dbReference type="KEGG" id="dhe:111593480"/>
<reference evidence="3" key="1">
    <citation type="submission" date="2025-08" db="UniProtKB">
        <authorList>
            <consortium name="RefSeq"/>
        </authorList>
    </citation>
    <scope>IDENTIFICATION</scope>
    <source>
        <strain evidence="3">15085-1641.00</strain>
        <tissue evidence="3">Whole body</tissue>
    </source>
</reference>
<keyword evidence="2" id="KW-1185">Reference proteome</keyword>
<organism evidence="2 3">
    <name type="scientific">Drosophila hydei</name>
    <name type="common">Fruit fly</name>
    <dbReference type="NCBI Taxonomy" id="7224"/>
    <lineage>
        <taxon>Eukaryota</taxon>
        <taxon>Metazoa</taxon>
        <taxon>Ecdysozoa</taxon>
        <taxon>Arthropoda</taxon>
        <taxon>Hexapoda</taxon>
        <taxon>Insecta</taxon>
        <taxon>Pterygota</taxon>
        <taxon>Neoptera</taxon>
        <taxon>Endopterygota</taxon>
        <taxon>Diptera</taxon>
        <taxon>Brachycera</taxon>
        <taxon>Muscomorpha</taxon>
        <taxon>Ephydroidea</taxon>
        <taxon>Drosophilidae</taxon>
        <taxon>Drosophila</taxon>
    </lineage>
</organism>
<dbReference type="RefSeq" id="XP_030079425.1">
    <property type="nucleotide sequence ID" value="XM_030223565.1"/>
</dbReference>
<name>A0A6J2STF2_DROHY</name>
<feature type="region of interest" description="Disordered" evidence="1">
    <location>
        <begin position="34"/>
        <end position="59"/>
    </location>
</feature>
<dbReference type="OrthoDB" id="10504565at2759"/>
<proteinExistence type="predicted"/>
<dbReference type="OMA" id="MEITDEC"/>
<feature type="compositionally biased region" description="Acidic residues" evidence="1">
    <location>
        <begin position="35"/>
        <end position="46"/>
    </location>
</feature>